<dbReference type="EMBL" id="WIXE01002712">
    <property type="protein sequence ID" value="KAK5984573.1"/>
    <property type="molecule type" value="Genomic_DNA"/>
</dbReference>
<evidence type="ECO:0000256" key="9">
    <source>
        <dbReference type="ARBA" id="ARBA00023136"/>
    </source>
</evidence>
<evidence type="ECO:0000256" key="10">
    <source>
        <dbReference type="ARBA" id="ARBA00023180"/>
    </source>
</evidence>
<evidence type="ECO:0000256" key="6">
    <source>
        <dbReference type="ARBA" id="ARBA00022989"/>
    </source>
</evidence>
<keyword evidence="3 13" id="KW-0813">Transport</keyword>
<evidence type="ECO:0000256" key="12">
    <source>
        <dbReference type="ARBA" id="ARBA00023303"/>
    </source>
</evidence>
<dbReference type="GO" id="GO:0015280">
    <property type="term" value="F:ligand-gated sodium channel activity"/>
    <property type="evidence" value="ECO:0007669"/>
    <property type="project" value="TreeGrafter"/>
</dbReference>
<keyword evidence="11 13" id="KW-0739">Sodium transport</keyword>
<evidence type="ECO:0000256" key="3">
    <source>
        <dbReference type="ARBA" id="ARBA00022448"/>
    </source>
</evidence>
<keyword evidence="4 13" id="KW-0894">Sodium channel</keyword>
<comment type="similarity">
    <text evidence="2 13">Belongs to the amiloride-sensitive sodium channel (TC 1.A.6) family.</text>
</comment>
<evidence type="ECO:0000313" key="16">
    <source>
        <dbReference type="Proteomes" id="UP001331761"/>
    </source>
</evidence>
<keyword evidence="10" id="KW-0325">Glycoprotein</keyword>
<keyword evidence="7" id="KW-0915">Sodium</keyword>
<name>A0AAN8IUW4_TRICO</name>
<organism evidence="15 16">
    <name type="scientific">Trichostrongylus colubriformis</name>
    <name type="common">Black scour worm</name>
    <dbReference type="NCBI Taxonomy" id="6319"/>
    <lineage>
        <taxon>Eukaryota</taxon>
        <taxon>Metazoa</taxon>
        <taxon>Ecdysozoa</taxon>
        <taxon>Nematoda</taxon>
        <taxon>Chromadorea</taxon>
        <taxon>Rhabditida</taxon>
        <taxon>Rhabditina</taxon>
        <taxon>Rhabditomorpha</taxon>
        <taxon>Strongyloidea</taxon>
        <taxon>Trichostrongylidae</taxon>
        <taxon>Trichostrongylus</taxon>
    </lineage>
</organism>
<evidence type="ECO:0000256" key="14">
    <source>
        <dbReference type="SAM" id="Phobius"/>
    </source>
</evidence>
<dbReference type="PANTHER" id="PTHR11690">
    <property type="entry name" value="AMILORIDE-SENSITIVE SODIUM CHANNEL-RELATED"/>
    <property type="match status" value="1"/>
</dbReference>
<evidence type="ECO:0000256" key="1">
    <source>
        <dbReference type="ARBA" id="ARBA00004141"/>
    </source>
</evidence>
<comment type="subcellular location">
    <subcellularLocation>
        <location evidence="1">Membrane</location>
        <topology evidence="1">Multi-pass membrane protein</topology>
    </subcellularLocation>
</comment>
<reference evidence="15 16" key="1">
    <citation type="submission" date="2019-10" db="EMBL/GenBank/DDBJ databases">
        <title>Assembly and Annotation for the nematode Trichostrongylus colubriformis.</title>
        <authorList>
            <person name="Martin J."/>
        </authorList>
    </citation>
    <scope>NUCLEOTIDE SEQUENCE [LARGE SCALE GENOMIC DNA]</scope>
    <source>
        <strain evidence="15">G859</strain>
        <tissue evidence="15">Whole worm</tissue>
    </source>
</reference>
<keyword evidence="16" id="KW-1185">Reference proteome</keyword>
<dbReference type="PANTHER" id="PTHR11690:SF120">
    <property type="entry name" value="FLR-1"/>
    <property type="match status" value="1"/>
</dbReference>
<evidence type="ECO:0000256" key="5">
    <source>
        <dbReference type="ARBA" id="ARBA00022692"/>
    </source>
</evidence>
<keyword evidence="12 13" id="KW-0407">Ion channel</keyword>
<accession>A0AAN8IUW4</accession>
<dbReference type="AlphaFoldDB" id="A0AAN8IUW4"/>
<keyword evidence="5 13" id="KW-0812">Transmembrane</keyword>
<dbReference type="Proteomes" id="UP001331761">
    <property type="component" value="Unassembled WGS sequence"/>
</dbReference>
<dbReference type="GO" id="GO:0005886">
    <property type="term" value="C:plasma membrane"/>
    <property type="evidence" value="ECO:0007669"/>
    <property type="project" value="TreeGrafter"/>
</dbReference>
<evidence type="ECO:0000256" key="11">
    <source>
        <dbReference type="ARBA" id="ARBA00023201"/>
    </source>
</evidence>
<dbReference type="InterPro" id="IPR001873">
    <property type="entry name" value="ENaC"/>
</dbReference>
<evidence type="ECO:0000256" key="4">
    <source>
        <dbReference type="ARBA" id="ARBA00022461"/>
    </source>
</evidence>
<evidence type="ECO:0000256" key="8">
    <source>
        <dbReference type="ARBA" id="ARBA00023065"/>
    </source>
</evidence>
<evidence type="ECO:0000313" key="15">
    <source>
        <dbReference type="EMBL" id="KAK5984573.1"/>
    </source>
</evidence>
<comment type="caution">
    <text evidence="15">The sequence shown here is derived from an EMBL/GenBank/DDBJ whole genome shotgun (WGS) entry which is preliminary data.</text>
</comment>
<protein>
    <submittedName>
        <fullName evidence="15">Uncharacterized protein</fullName>
    </submittedName>
</protein>
<sequence>MSSSGDGESARAGELKSNTTNYVKEFSGLTTYHGLVRIYNSNTWPSRIFWCVVVLSCLSLFMIHVSSLGATFGIVPAECQLLFRLDAMFSFQSGYLLLGYHSKPTLFQVKTIVVSDGMSFPDITLCNHNPLKMSRLSDYNMSKTVQSYLLSFLDDHVERDDLEEKHRAFEEYEHNYRLQN</sequence>
<feature type="transmembrane region" description="Helical" evidence="14">
    <location>
        <begin position="48"/>
        <end position="75"/>
    </location>
</feature>
<dbReference type="Pfam" id="PF00858">
    <property type="entry name" value="ASC"/>
    <property type="match status" value="1"/>
</dbReference>
<evidence type="ECO:0000256" key="7">
    <source>
        <dbReference type="ARBA" id="ARBA00023053"/>
    </source>
</evidence>
<proteinExistence type="inferred from homology"/>
<keyword evidence="6 14" id="KW-1133">Transmembrane helix</keyword>
<keyword evidence="9 14" id="KW-0472">Membrane</keyword>
<evidence type="ECO:0000256" key="2">
    <source>
        <dbReference type="ARBA" id="ARBA00007193"/>
    </source>
</evidence>
<gene>
    <name evidence="15" type="ORF">GCK32_018597</name>
</gene>
<keyword evidence="8 13" id="KW-0406">Ion transport</keyword>
<feature type="non-terminal residue" evidence="15">
    <location>
        <position position="180"/>
    </location>
</feature>
<evidence type="ECO:0000256" key="13">
    <source>
        <dbReference type="RuleBase" id="RU000679"/>
    </source>
</evidence>